<keyword evidence="5 9" id="KW-0067">ATP-binding</keyword>
<accession>A0ABR4PFV0</accession>
<dbReference type="InterPro" id="IPR009000">
    <property type="entry name" value="Transl_B-barrel_sf"/>
</dbReference>
<dbReference type="EC" id="6.1.1.7" evidence="9"/>
<feature type="binding site" evidence="9">
    <location>
        <position position="862"/>
    </location>
    <ligand>
        <name>Zn(2+)</name>
        <dbReference type="ChEBI" id="CHEBI:29105"/>
    </ligand>
</feature>
<dbReference type="PANTHER" id="PTHR11777:SF9">
    <property type="entry name" value="ALANINE--TRNA LIGASE, CYTOPLASMIC"/>
    <property type="match status" value="1"/>
</dbReference>
<dbReference type="InterPro" id="IPR018164">
    <property type="entry name" value="Ala-tRNA-synth_IIc_N"/>
</dbReference>
<dbReference type="EMBL" id="JBFCZG010000005">
    <property type="protein sequence ID" value="KAL3422185.1"/>
    <property type="molecule type" value="Genomic_DNA"/>
</dbReference>
<dbReference type="InterPro" id="IPR045864">
    <property type="entry name" value="aa-tRNA-synth_II/BPL/LPL"/>
</dbReference>
<sequence>MNRVGWGCRGGGGARGGGAGVVGNVADVARPLAVALRFSSSSALAFLAAAGLSHRRRPDLHQKIFPRPLGAAARLVSATAFFSTATTTTTTITSTFNLTIQRRSHSYHNPAQPLAARSKTSFDMSATTEVAWTAKKTRDQFIDYFVKQKGHTLVPSSSVVPHNDPTLLFANAGMNQFKPIFLGTINKADPLYTVKRAVDTQKCIRAGGKHNDLDDVGKDSYHHTFFEMLGNWSFGDYFKKGAIEMSWELLTKVFGIAPDRLYVTYFEGDSKNGLEPDLEAKEIWRSVGVADDHILPGNMKDNFWEMGETGPCGPCSEIHYDRIGGRNAAHLVNEDDPDVLEIWNNVFMQYDRQADRSLKVLPAQHVDTGMGFERLVSVLQNKRTNYATDVFTPLFATIKKVAQEQQLKTDPIEIPDYSDKYNTEQSKDDPKLIDTTFRIIADHIRLLAFAIADGGVPNNEGRGYVVRRVLRRGCRYATTYLNVELGKFFSSILPALVEQMGEQFPELRQKQQDIAEILDEEEVAFKRTLSKGQILFERLKKEAISNGSKKLSGDDIWRLYDTFGYPVDLTQILCNENDLTYDDAEIAAAGERAREASKSIKKEGESFPKLDVHHIAKLNELKAIPSNDEPKFSQGSTTGKIQSIFHNGEFLDATKDLPESARFGIILDKTNFYAEQGGQVADTGKIILGDKAAFTVLDVQTFGGFIVHNGYLSYGQLASGDEVECEFDELHRQPIRNNHTGTHVLNHSLREHLGDDVMQKGSLVDADKLRFDFSHKAAITNEQLKKIEDSSNAYIKQNSVVYTKDVELKKAHEIFGLRAVFGENYPDPVRVVSVGVDVDTLLADPQNPKWRDISVEFCGGTHVDQTGIIKDLIIVEESGIAKGIRRVVAVTGVKAREVQRIAEEMQARIKTAGAMELGPEKEQEVKSITAEVSSLQISTLVKDDLRKQLTTISKSILDSQKAKQKAEVKAAVDKVTAYFKENPESKVYIARSTDTADPKIVAEVLNHFKKKEKARSCYIFAAGAEGAVAHGVYVGADAPKSVSAQDWASVVSGIVGGASGGKEPTRTGQGTDATKLNQAVDEATKWFEEKLKI</sequence>
<dbReference type="Gene3D" id="2.40.30.130">
    <property type="match status" value="1"/>
</dbReference>
<protein>
    <recommendedName>
        <fullName evidence="9">Alanine--tRNA ligase</fullName>
        <ecNumber evidence="9">6.1.1.7</ecNumber>
    </recommendedName>
    <alternativeName>
        <fullName evidence="9">Alanyl-tRNA synthetase</fullName>
        <shortName evidence="9">AlaRS</shortName>
    </alternativeName>
</protein>
<evidence type="ECO:0000256" key="1">
    <source>
        <dbReference type="ARBA" id="ARBA00008429"/>
    </source>
</evidence>
<keyword evidence="9" id="KW-0496">Mitochondrion</keyword>
<comment type="function">
    <text evidence="9">Catalyzes the attachment of alanine to tRNA(Ala) in a two-step reaction: alanine is first activated by ATP to form Ala-AMP and then transferred to the acceptor end of tRNA(Ala). Also edits incorrectly charged tRNA(Ala) via its editing domain.</text>
</comment>
<dbReference type="PROSITE" id="PS50860">
    <property type="entry name" value="AA_TRNA_LIGASE_II_ALA"/>
    <property type="match status" value="1"/>
</dbReference>
<dbReference type="PANTHER" id="PTHR11777">
    <property type="entry name" value="ALANYL-TRNA SYNTHETASE"/>
    <property type="match status" value="1"/>
</dbReference>
<keyword evidence="4 9" id="KW-0547">Nucleotide-binding</keyword>
<keyword evidence="2 9" id="KW-0820">tRNA-binding</keyword>
<dbReference type="InterPro" id="IPR023033">
    <property type="entry name" value="Ala_tRNA_ligase_euk/bac"/>
</dbReference>
<keyword evidence="6 9" id="KW-0694">RNA-binding</keyword>
<keyword evidence="9" id="KW-0862">Zinc</keyword>
<comment type="similarity">
    <text evidence="1">Belongs to the class-II aminoacyl-tRNA synthetase family. Alax-L subfamily.</text>
</comment>
<dbReference type="InterPro" id="IPR018163">
    <property type="entry name" value="Thr/Ala-tRNA-synth_IIc_edit"/>
</dbReference>
<evidence type="ECO:0000256" key="5">
    <source>
        <dbReference type="ARBA" id="ARBA00022840"/>
    </source>
</evidence>
<dbReference type="SUPFAM" id="SSF55186">
    <property type="entry name" value="ThrRS/AlaRS common domain"/>
    <property type="match status" value="1"/>
</dbReference>
<dbReference type="CDD" id="cd00673">
    <property type="entry name" value="AlaRS_core"/>
    <property type="match status" value="1"/>
</dbReference>
<keyword evidence="8 9" id="KW-0030">Aminoacyl-tRNA synthetase</keyword>
<comment type="subcellular location">
    <subcellularLocation>
        <location evidence="9">Mitochondrion</location>
    </subcellularLocation>
    <subcellularLocation>
        <location evidence="9">Cytoplasm</location>
    </subcellularLocation>
</comment>
<feature type="binding site" evidence="9">
    <location>
        <position position="739"/>
    </location>
    <ligand>
        <name>Zn(2+)</name>
        <dbReference type="ChEBI" id="CHEBI:29105"/>
    </ligand>
</feature>
<dbReference type="Pfam" id="PF07973">
    <property type="entry name" value="tRNA_SAD"/>
    <property type="match status" value="1"/>
</dbReference>
<evidence type="ECO:0000313" key="12">
    <source>
        <dbReference type="Proteomes" id="UP001629113"/>
    </source>
</evidence>
<comment type="caution">
    <text evidence="11">The sequence shown here is derived from an EMBL/GenBank/DDBJ whole genome shotgun (WGS) entry which is preliminary data.</text>
</comment>
<evidence type="ECO:0000256" key="9">
    <source>
        <dbReference type="HAMAP-Rule" id="MF_03133"/>
    </source>
</evidence>
<keyword evidence="9" id="KW-0479">Metal-binding</keyword>
<comment type="cofactor">
    <cofactor evidence="9">
        <name>Zn(2+)</name>
        <dbReference type="ChEBI" id="CHEBI:29105"/>
    </cofactor>
    <text evidence="9">Binds 1 zinc ion per subunit.</text>
</comment>
<evidence type="ECO:0000256" key="3">
    <source>
        <dbReference type="ARBA" id="ARBA00022598"/>
    </source>
</evidence>
<dbReference type="Proteomes" id="UP001629113">
    <property type="component" value="Unassembled WGS sequence"/>
</dbReference>
<keyword evidence="12" id="KW-1185">Reference proteome</keyword>
<dbReference type="InterPro" id="IPR012947">
    <property type="entry name" value="tRNA_SAD"/>
</dbReference>
<proteinExistence type="inferred from homology"/>
<keyword evidence="3 9" id="KW-0436">Ligase</keyword>
<dbReference type="GO" id="GO:0004812">
    <property type="term" value="F:aminoacyl-tRNA ligase activity"/>
    <property type="evidence" value="ECO:0007669"/>
    <property type="project" value="UniProtKB-KW"/>
</dbReference>
<dbReference type="InterPro" id="IPR018165">
    <property type="entry name" value="Ala-tRNA-synth_IIc_core"/>
</dbReference>
<evidence type="ECO:0000256" key="6">
    <source>
        <dbReference type="ARBA" id="ARBA00022884"/>
    </source>
</evidence>
<keyword evidence="7 9" id="KW-0648">Protein biosynthesis</keyword>
<dbReference type="Pfam" id="PF26023">
    <property type="entry name" value="ALA1"/>
    <property type="match status" value="1"/>
</dbReference>
<dbReference type="InterPro" id="IPR059090">
    <property type="entry name" value="ALA1_helical"/>
</dbReference>
<name>A0ABR4PFV0_9HELO</name>
<keyword evidence="9" id="KW-0963">Cytoplasm</keyword>
<dbReference type="SUPFAM" id="SSF50447">
    <property type="entry name" value="Translation proteins"/>
    <property type="match status" value="1"/>
</dbReference>
<dbReference type="Pfam" id="PF02272">
    <property type="entry name" value="DHHA1"/>
    <property type="match status" value="1"/>
</dbReference>
<dbReference type="Gene3D" id="3.30.980.10">
    <property type="entry name" value="Threonyl-trna Synthetase, Chain A, domain 2"/>
    <property type="match status" value="1"/>
</dbReference>
<feature type="domain" description="Alanyl-transfer RNA synthetases family profile" evidence="10">
    <location>
        <begin position="132"/>
        <end position="901"/>
    </location>
</feature>
<evidence type="ECO:0000256" key="7">
    <source>
        <dbReference type="ARBA" id="ARBA00022917"/>
    </source>
</evidence>
<evidence type="ECO:0000313" key="11">
    <source>
        <dbReference type="EMBL" id="KAL3422185.1"/>
    </source>
</evidence>
<dbReference type="Gene3D" id="3.10.310.40">
    <property type="match status" value="1"/>
</dbReference>
<dbReference type="SUPFAM" id="SSF101353">
    <property type="entry name" value="Putative anticodon-binding domain of alanyl-tRNA synthetase (AlaRS)"/>
    <property type="match status" value="1"/>
</dbReference>
<feature type="binding site" evidence="9">
    <location>
        <position position="858"/>
    </location>
    <ligand>
        <name>Zn(2+)</name>
        <dbReference type="ChEBI" id="CHEBI:29105"/>
    </ligand>
</feature>
<organism evidence="11 12">
    <name type="scientific">Phlyctema vagabunda</name>
    <dbReference type="NCBI Taxonomy" id="108571"/>
    <lineage>
        <taxon>Eukaryota</taxon>
        <taxon>Fungi</taxon>
        <taxon>Dikarya</taxon>
        <taxon>Ascomycota</taxon>
        <taxon>Pezizomycotina</taxon>
        <taxon>Leotiomycetes</taxon>
        <taxon>Helotiales</taxon>
        <taxon>Dermateaceae</taxon>
        <taxon>Phlyctema</taxon>
    </lineage>
</organism>
<dbReference type="HAMAP" id="MF_00036_B">
    <property type="entry name" value="Ala_tRNA_synth_B"/>
    <property type="match status" value="1"/>
</dbReference>
<dbReference type="NCBIfam" id="TIGR00344">
    <property type="entry name" value="alaS"/>
    <property type="match status" value="1"/>
</dbReference>
<evidence type="ECO:0000256" key="8">
    <source>
        <dbReference type="ARBA" id="ARBA00023146"/>
    </source>
</evidence>
<reference evidence="11 12" key="1">
    <citation type="submission" date="2024-06" db="EMBL/GenBank/DDBJ databases">
        <title>Complete genome of Phlyctema vagabunda strain 19-DSS-EL-015.</title>
        <authorList>
            <person name="Fiorenzani C."/>
        </authorList>
    </citation>
    <scope>NUCLEOTIDE SEQUENCE [LARGE SCALE GENOMIC DNA]</scope>
    <source>
        <strain evidence="11 12">19-DSS-EL-015</strain>
    </source>
</reference>
<gene>
    <name evidence="9" type="primary">ALA1</name>
    <name evidence="11" type="ORF">PVAG01_06341</name>
</gene>
<evidence type="ECO:0000256" key="4">
    <source>
        <dbReference type="ARBA" id="ARBA00022741"/>
    </source>
</evidence>
<comment type="subunit">
    <text evidence="9">Monomer.</text>
</comment>
<dbReference type="InterPro" id="IPR003156">
    <property type="entry name" value="DHHA1_dom"/>
</dbReference>
<dbReference type="PRINTS" id="PR00980">
    <property type="entry name" value="TRNASYNTHALA"/>
</dbReference>
<dbReference type="Pfam" id="PF01411">
    <property type="entry name" value="tRNA-synt_2c"/>
    <property type="match status" value="1"/>
</dbReference>
<evidence type="ECO:0000256" key="2">
    <source>
        <dbReference type="ARBA" id="ARBA00022555"/>
    </source>
</evidence>
<dbReference type="Gene3D" id="3.30.930.10">
    <property type="entry name" value="Bira Bifunctional Protein, Domain 2"/>
    <property type="match status" value="1"/>
</dbReference>
<dbReference type="InterPro" id="IPR050058">
    <property type="entry name" value="Ala-tRNA_ligase"/>
</dbReference>
<comment type="catalytic activity">
    <reaction evidence="9">
        <text>tRNA(Ala) + L-alanine + ATP = L-alanyl-tRNA(Ala) + AMP + diphosphate</text>
        <dbReference type="Rhea" id="RHEA:12540"/>
        <dbReference type="Rhea" id="RHEA-COMP:9657"/>
        <dbReference type="Rhea" id="RHEA-COMP:9923"/>
        <dbReference type="ChEBI" id="CHEBI:30616"/>
        <dbReference type="ChEBI" id="CHEBI:33019"/>
        <dbReference type="ChEBI" id="CHEBI:57972"/>
        <dbReference type="ChEBI" id="CHEBI:78442"/>
        <dbReference type="ChEBI" id="CHEBI:78497"/>
        <dbReference type="ChEBI" id="CHEBI:456215"/>
        <dbReference type="EC" id="6.1.1.7"/>
    </reaction>
</comment>
<evidence type="ECO:0000259" key="10">
    <source>
        <dbReference type="PROSITE" id="PS50860"/>
    </source>
</evidence>
<dbReference type="InterPro" id="IPR002318">
    <property type="entry name" value="Ala-tRNA-lgiase_IIc"/>
</dbReference>
<dbReference type="InterPro" id="IPR018162">
    <property type="entry name" value="Ala-tRNA-ligase_IIc_anticod-bd"/>
</dbReference>
<feature type="binding site" evidence="9">
    <location>
        <position position="743"/>
    </location>
    <ligand>
        <name>Zn(2+)</name>
        <dbReference type="ChEBI" id="CHEBI:29105"/>
    </ligand>
</feature>
<comment type="domain">
    <text evidence="9">Consists of three domains; the N-terminal catalytic domain, the editing domain and the C-terminal C-Ala domain. The editing domain removes incorrectly charged amino acids, while the C-Ala domain, along with tRNA(Ala), serves as a bridge to cooperatively bring together the editing and aminoacylation centers thus stimulating deacylation of misacylated tRNAs.</text>
</comment>
<dbReference type="SUPFAM" id="SSF55681">
    <property type="entry name" value="Class II aaRS and biotin synthetases"/>
    <property type="match status" value="1"/>
</dbReference>
<dbReference type="SMART" id="SM00863">
    <property type="entry name" value="tRNA_SAD"/>
    <property type="match status" value="1"/>
</dbReference>